<keyword evidence="5 7" id="KW-1133">Transmembrane helix</keyword>
<dbReference type="CDD" id="cd06261">
    <property type="entry name" value="TM_PBP2"/>
    <property type="match status" value="1"/>
</dbReference>
<protein>
    <submittedName>
        <fullName evidence="9">Glycerol-3-phosphate ABC transporter permease</fullName>
    </submittedName>
</protein>
<feature type="domain" description="ABC transmembrane type-1" evidence="8">
    <location>
        <begin position="64"/>
        <end position="277"/>
    </location>
</feature>
<keyword evidence="4 7" id="KW-0812">Transmembrane</keyword>
<feature type="transmembrane region" description="Helical" evidence="7">
    <location>
        <begin position="7"/>
        <end position="25"/>
    </location>
</feature>
<dbReference type="Pfam" id="PF00528">
    <property type="entry name" value="BPD_transp_1"/>
    <property type="match status" value="1"/>
</dbReference>
<feature type="transmembrane region" description="Helical" evidence="7">
    <location>
        <begin position="64"/>
        <end position="89"/>
    </location>
</feature>
<evidence type="ECO:0000259" key="8">
    <source>
        <dbReference type="PROSITE" id="PS50928"/>
    </source>
</evidence>
<evidence type="ECO:0000313" key="9">
    <source>
        <dbReference type="EMBL" id="ANE41286.1"/>
    </source>
</evidence>
<proteinExistence type="inferred from homology"/>
<sequence>MRKGLPYFFILPTLIIISIFIYYPAFNSFYLSFFKVSVFGNRKTFVWFDNYIELFSDERFVRSFLFTIVFTVVTVVVSIFLSFFIALLLNQKVPGVRLFRTLIFAPYAVSTAVAGALWGFMLNPVVGHVNYLVARLFGIQVNWITTIPYAAYAVIIAAIWKTLPFNIIFYLAGLQSIPEELVEATKLDGANVWIRTWKLTFPLLSPITYYLVIMSIISAMFQSFAIIDVMTRGGPGDYTTNIIYRIYLDGFRFSKTGLASAESVILFLIMVVVTTVYFKFGQKSVHYQ</sequence>
<evidence type="ECO:0000256" key="2">
    <source>
        <dbReference type="ARBA" id="ARBA00022448"/>
    </source>
</evidence>
<evidence type="ECO:0000256" key="4">
    <source>
        <dbReference type="ARBA" id="ARBA00022692"/>
    </source>
</evidence>
<feature type="transmembrane region" description="Helical" evidence="7">
    <location>
        <begin position="258"/>
        <end position="278"/>
    </location>
</feature>
<organism evidence="9 10">
    <name type="scientific">Fervidobacterium pennivorans</name>
    <dbReference type="NCBI Taxonomy" id="93466"/>
    <lineage>
        <taxon>Bacteria</taxon>
        <taxon>Thermotogati</taxon>
        <taxon>Thermotogota</taxon>
        <taxon>Thermotogae</taxon>
        <taxon>Thermotogales</taxon>
        <taxon>Fervidobacteriaceae</taxon>
        <taxon>Fervidobacterium</taxon>
    </lineage>
</organism>
<dbReference type="PANTHER" id="PTHR43005:SF1">
    <property type="entry name" value="SPERMIDINE_PUTRESCINE TRANSPORT SYSTEM PERMEASE PROTEIN"/>
    <property type="match status" value="1"/>
</dbReference>
<dbReference type="KEGG" id="fng:JM64_04305"/>
<dbReference type="PROSITE" id="PS50928">
    <property type="entry name" value="ABC_TM1"/>
    <property type="match status" value="1"/>
</dbReference>
<comment type="similarity">
    <text evidence="7">Belongs to the binding-protein-dependent transport system permease family.</text>
</comment>
<dbReference type="PATRIC" id="fig|93466.3.peg.922"/>
<dbReference type="PANTHER" id="PTHR43005">
    <property type="entry name" value="BLR7065 PROTEIN"/>
    <property type="match status" value="1"/>
</dbReference>
<dbReference type="GO" id="GO:0055085">
    <property type="term" value="P:transmembrane transport"/>
    <property type="evidence" value="ECO:0007669"/>
    <property type="project" value="InterPro"/>
</dbReference>
<keyword evidence="2 7" id="KW-0813">Transport</keyword>
<dbReference type="AlphaFoldDB" id="A0A172T2U9"/>
<dbReference type="GO" id="GO:0005886">
    <property type="term" value="C:plasma membrane"/>
    <property type="evidence" value="ECO:0007669"/>
    <property type="project" value="UniProtKB-SubCell"/>
</dbReference>
<feature type="transmembrane region" description="Helical" evidence="7">
    <location>
        <begin position="207"/>
        <end position="227"/>
    </location>
</feature>
<reference evidence="9 10" key="1">
    <citation type="submission" date="2014-08" db="EMBL/GenBank/DDBJ databases">
        <title>Fervidobacterium pennivorans DYC genome.</title>
        <authorList>
            <person name="Wushke S."/>
        </authorList>
    </citation>
    <scope>NUCLEOTIDE SEQUENCE [LARGE SCALE GENOMIC DNA]</scope>
    <source>
        <strain evidence="9 10">DYC</strain>
    </source>
</reference>
<comment type="subcellular location">
    <subcellularLocation>
        <location evidence="1 7">Cell membrane</location>
        <topology evidence="1 7">Multi-pass membrane protein</topology>
    </subcellularLocation>
</comment>
<keyword evidence="3" id="KW-1003">Cell membrane</keyword>
<name>A0A172T2U9_FERPE</name>
<dbReference type="Proteomes" id="UP000077096">
    <property type="component" value="Chromosome"/>
</dbReference>
<accession>A0A172T2U9</accession>
<evidence type="ECO:0000256" key="6">
    <source>
        <dbReference type="ARBA" id="ARBA00023136"/>
    </source>
</evidence>
<evidence type="ECO:0000256" key="5">
    <source>
        <dbReference type="ARBA" id="ARBA00022989"/>
    </source>
</evidence>
<keyword evidence="6 7" id="KW-0472">Membrane</keyword>
<dbReference type="InterPro" id="IPR035906">
    <property type="entry name" value="MetI-like_sf"/>
</dbReference>
<feature type="transmembrane region" description="Helical" evidence="7">
    <location>
        <begin position="101"/>
        <end position="121"/>
    </location>
</feature>
<dbReference type="OrthoDB" id="9807129at2"/>
<dbReference type="SUPFAM" id="SSF161098">
    <property type="entry name" value="MetI-like"/>
    <property type="match status" value="1"/>
</dbReference>
<dbReference type="Gene3D" id="1.10.3720.10">
    <property type="entry name" value="MetI-like"/>
    <property type="match status" value="1"/>
</dbReference>
<dbReference type="InterPro" id="IPR000515">
    <property type="entry name" value="MetI-like"/>
</dbReference>
<evidence type="ECO:0000256" key="7">
    <source>
        <dbReference type="RuleBase" id="RU363032"/>
    </source>
</evidence>
<gene>
    <name evidence="9" type="ORF">JM64_04305</name>
</gene>
<evidence type="ECO:0000313" key="10">
    <source>
        <dbReference type="Proteomes" id="UP000077096"/>
    </source>
</evidence>
<feature type="transmembrane region" description="Helical" evidence="7">
    <location>
        <begin position="141"/>
        <end position="160"/>
    </location>
</feature>
<dbReference type="EMBL" id="CP011393">
    <property type="protein sequence ID" value="ANE41286.1"/>
    <property type="molecule type" value="Genomic_DNA"/>
</dbReference>
<evidence type="ECO:0000256" key="1">
    <source>
        <dbReference type="ARBA" id="ARBA00004651"/>
    </source>
</evidence>
<evidence type="ECO:0000256" key="3">
    <source>
        <dbReference type="ARBA" id="ARBA00022475"/>
    </source>
</evidence>